<proteinExistence type="predicted"/>
<dbReference type="Proteomes" id="UP000199656">
    <property type="component" value="Unassembled WGS sequence"/>
</dbReference>
<dbReference type="EMBL" id="FNRL01000027">
    <property type="protein sequence ID" value="SEA99127.1"/>
    <property type="molecule type" value="Genomic_DNA"/>
</dbReference>
<dbReference type="InterPro" id="IPR012334">
    <property type="entry name" value="Pectin_lyas_fold"/>
</dbReference>
<dbReference type="PANTHER" id="PTHR36453">
    <property type="entry name" value="SECRETED PROTEIN-RELATED"/>
    <property type="match status" value="1"/>
</dbReference>
<name>A0A1H4FPW9_9BACT</name>
<dbReference type="InterPro" id="IPR006626">
    <property type="entry name" value="PbH1"/>
</dbReference>
<evidence type="ECO:0000313" key="3">
    <source>
        <dbReference type="Proteomes" id="UP000199656"/>
    </source>
</evidence>
<sequence>MDVMKNFLLLAAGLYAVSATGQTVLHVGGSSGGAYKTINDAVNDALQRKNENVVVQVHKGVYYLPRNIEINAGDMKCNSLQIKPAANEQVTVSAGRPLALNWKPYRNGIYVANVPAGIRFERLYVNDVPQILARYPDYDSSAAVLNGTSPDAIKRIDKWKDAGNGYVHALHLHRWGGNSYRVSKDNNGKIKLEGGWQTNRPDGMNEKYVYVENSLEELDAPHEWFLDTKNNQLYYYPPAGIQPGKAKVVASNLKNSITLKGDATHPVRNVKIQGLRFAHNERTFMETAEPLLRSDWTIYRNGALLLDGTEDCSISDCEFEGLGGNAIMISNYSKRDTVNGCHIHHIGANAICLVGDPKVVRSARDKYEALLPYNAIDKYPGPKDENFPQHCLITDNLVHHIGQFEKQVAGVELAICAGITVSHNSIYDVPRAGINVGDGCFGGHLIEYNDVFNTVLETSDHGAFNSWGRDRYWSADRIFMDSITTVHPELILLDVQVPVTLRNNRFRCDHGWDIDLDDGSSNYRIYNNVCLNGGIKLREGFLRVVENNIMINNTFHPHVWFRNSEDVFRHNIVSRAFLPVEIPVWGREVDYNLFPDNDALQKSQQRNTDAHSLAGDPGFTDPAKGNYWLKSNSPAFEIGFRNIPMNQFGVLKPSLKKIARQPVFPPLVKSGYDGNEYLLK</sequence>
<reference evidence="3" key="1">
    <citation type="submission" date="2016-10" db="EMBL/GenBank/DDBJ databases">
        <authorList>
            <person name="Varghese N."/>
            <person name="Submissions S."/>
        </authorList>
    </citation>
    <scope>NUCLEOTIDE SEQUENCE [LARGE SCALE GENOMIC DNA]</scope>
    <source>
        <strain evidence="3">DSM 23920</strain>
    </source>
</reference>
<evidence type="ECO:0000313" key="2">
    <source>
        <dbReference type="EMBL" id="SEA99127.1"/>
    </source>
</evidence>
<accession>A0A1H4FPW9</accession>
<dbReference type="InterPro" id="IPR039448">
    <property type="entry name" value="Beta_helix"/>
</dbReference>
<protein>
    <recommendedName>
        <fullName evidence="1">Right handed beta helix domain-containing protein</fullName>
    </recommendedName>
</protein>
<dbReference type="SMART" id="SM00710">
    <property type="entry name" value="PbH1"/>
    <property type="match status" value="4"/>
</dbReference>
<dbReference type="STRING" id="408074.SAMN05660909_04574"/>
<dbReference type="Pfam" id="PF13229">
    <property type="entry name" value="Beta_helix"/>
    <property type="match status" value="1"/>
</dbReference>
<organism evidence="2 3">
    <name type="scientific">Chitinophaga terrae</name>
    <name type="common">ex Kim and Jung 2007</name>
    <dbReference type="NCBI Taxonomy" id="408074"/>
    <lineage>
        <taxon>Bacteria</taxon>
        <taxon>Pseudomonadati</taxon>
        <taxon>Bacteroidota</taxon>
        <taxon>Chitinophagia</taxon>
        <taxon>Chitinophagales</taxon>
        <taxon>Chitinophagaceae</taxon>
        <taxon>Chitinophaga</taxon>
    </lineage>
</organism>
<dbReference type="InterPro" id="IPR011050">
    <property type="entry name" value="Pectin_lyase_fold/virulence"/>
</dbReference>
<dbReference type="AlphaFoldDB" id="A0A1H4FPW9"/>
<dbReference type="PANTHER" id="PTHR36453:SF1">
    <property type="entry name" value="RIGHT HANDED BETA HELIX DOMAIN-CONTAINING PROTEIN"/>
    <property type="match status" value="1"/>
</dbReference>
<evidence type="ECO:0000259" key="1">
    <source>
        <dbReference type="Pfam" id="PF13229"/>
    </source>
</evidence>
<keyword evidence="3" id="KW-1185">Reference proteome</keyword>
<gene>
    <name evidence="2" type="ORF">SAMN05660909_04574</name>
</gene>
<dbReference type="Gene3D" id="2.160.20.10">
    <property type="entry name" value="Single-stranded right-handed beta-helix, Pectin lyase-like"/>
    <property type="match status" value="1"/>
</dbReference>
<feature type="domain" description="Right handed beta helix" evidence="1">
    <location>
        <begin position="297"/>
        <end position="441"/>
    </location>
</feature>
<dbReference type="SUPFAM" id="SSF51126">
    <property type="entry name" value="Pectin lyase-like"/>
    <property type="match status" value="1"/>
</dbReference>